<accession>B6K3D4</accession>
<dbReference type="AlphaFoldDB" id="B6K3D4"/>
<dbReference type="EMBL" id="KE651167">
    <property type="protein sequence ID" value="EEB07991.2"/>
    <property type="molecule type" value="Genomic_DNA"/>
</dbReference>
<keyword evidence="4" id="KW-1185">Reference proteome</keyword>
<organism evidence="2 4">
    <name type="scientific">Schizosaccharomyces japonicus (strain yFS275 / FY16936)</name>
    <name type="common">Fission yeast</name>
    <dbReference type="NCBI Taxonomy" id="402676"/>
    <lineage>
        <taxon>Eukaryota</taxon>
        <taxon>Fungi</taxon>
        <taxon>Dikarya</taxon>
        <taxon>Ascomycota</taxon>
        <taxon>Taphrinomycotina</taxon>
        <taxon>Schizosaccharomycetes</taxon>
        <taxon>Schizosaccharomycetales</taxon>
        <taxon>Schizosaccharomycetaceae</taxon>
        <taxon>Schizosaccharomyces</taxon>
    </lineage>
</organism>
<dbReference type="OrthoDB" id="5385332at2759"/>
<feature type="compositionally biased region" description="Basic and acidic residues" evidence="1">
    <location>
        <begin position="372"/>
        <end position="392"/>
    </location>
</feature>
<name>B6K3D4_SCHJY</name>
<dbReference type="Pfam" id="PF04004">
    <property type="entry name" value="Leo1"/>
    <property type="match status" value="1"/>
</dbReference>
<evidence type="ECO:0000256" key="1">
    <source>
        <dbReference type="SAM" id="MobiDB-lite"/>
    </source>
</evidence>
<dbReference type="PANTHER" id="PTHR23146">
    <property type="entry name" value="LEO1 PROTEIN"/>
    <property type="match status" value="1"/>
</dbReference>
<evidence type="ECO:0000313" key="3">
    <source>
        <dbReference type="JaponicusDB" id="SJAG_03118"/>
    </source>
</evidence>
<dbReference type="Proteomes" id="UP000001744">
    <property type="component" value="Unassembled WGS sequence"/>
</dbReference>
<feature type="compositionally biased region" description="Acidic residues" evidence="1">
    <location>
        <begin position="343"/>
        <end position="371"/>
    </location>
</feature>
<dbReference type="PANTHER" id="PTHR23146:SF0">
    <property type="entry name" value="RNA POLYMERASE-ASSOCIATED PROTEIN LEO1"/>
    <property type="match status" value="1"/>
</dbReference>
<sequence length="432" mass="49594">MAEQEETVSEEKLDDLFGDESDGHVSENESKPQEGTGDASSNVSKKQQNSTDNGGKNEDAVDDEDEKWLFSDEEVAEGHQEQSEGEEQEPEAQVKVFEAKVPNYHPPGKQEDETIHAHMPNFLSMEQRPFDHEVYRTEAEADAEMIEHNMEWGQMIKHKVDNTIRWRFDENGKKVSNAQLVQWSDGTYSLRIGNDIFDAQSKPVSQPTFLTVSHEAQHLLRVQASFKQSLTFLPSAINTAKTARAPAMRYFNTPPRTRGVQEIITEKDPELLKRETEKYEEERNRARRRLEKRKIQNGARFGLEEDEGFPSYMPRHEDLMREDNERVDRLQRIKQAGAGYYENMDEDEEDDFIADEEEEEAHAQSDEEEEARETASEASDHGRARRLSEIRSNRSASESVSTPVSASATSVSSQHTETQRRPKRRIIESDSE</sequence>
<evidence type="ECO:0000313" key="2">
    <source>
        <dbReference type="EMBL" id="EEB07991.2"/>
    </source>
</evidence>
<protein>
    <submittedName>
        <fullName evidence="2">RNA polymerase II associated Paf1 complex</fullName>
    </submittedName>
</protein>
<dbReference type="RefSeq" id="XP_002174284.2">
    <property type="nucleotide sequence ID" value="XM_002174248.2"/>
</dbReference>
<feature type="compositionally biased region" description="Basic and acidic residues" evidence="1">
    <location>
        <begin position="314"/>
        <end position="331"/>
    </location>
</feature>
<reference evidence="2 4" key="1">
    <citation type="journal article" date="2011" name="Science">
        <title>Comparative functional genomics of the fission yeasts.</title>
        <authorList>
            <person name="Rhind N."/>
            <person name="Chen Z."/>
            <person name="Yassour M."/>
            <person name="Thompson D.A."/>
            <person name="Haas B.J."/>
            <person name="Habib N."/>
            <person name="Wapinski I."/>
            <person name="Roy S."/>
            <person name="Lin M.F."/>
            <person name="Heiman D.I."/>
            <person name="Young S.K."/>
            <person name="Furuya K."/>
            <person name="Guo Y."/>
            <person name="Pidoux A."/>
            <person name="Chen H.M."/>
            <person name="Robbertse B."/>
            <person name="Goldberg J.M."/>
            <person name="Aoki K."/>
            <person name="Bayne E.H."/>
            <person name="Berlin A.M."/>
            <person name="Desjardins C.A."/>
            <person name="Dobbs E."/>
            <person name="Dukaj L."/>
            <person name="Fan L."/>
            <person name="FitzGerald M.G."/>
            <person name="French C."/>
            <person name="Gujja S."/>
            <person name="Hansen K."/>
            <person name="Keifenheim D."/>
            <person name="Levin J.Z."/>
            <person name="Mosher R.A."/>
            <person name="Mueller C.A."/>
            <person name="Pfiffner J."/>
            <person name="Priest M."/>
            <person name="Russ C."/>
            <person name="Smialowska A."/>
            <person name="Swoboda P."/>
            <person name="Sykes S.M."/>
            <person name="Vaughn M."/>
            <person name="Vengrova S."/>
            <person name="Yoder R."/>
            <person name="Zeng Q."/>
            <person name="Allshire R."/>
            <person name="Baulcombe D."/>
            <person name="Birren B.W."/>
            <person name="Brown W."/>
            <person name="Ekwall K."/>
            <person name="Kellis M."/>
            <person name="Leatherwood J."/>
            <person name="Levin H."/>
            <person name="Margalit H."/>
            <person name="Martienssen R."/>
            <person name="Nieduszynski C.A."/>
            <person name="Spatafora J.W."/>
            <person name="Friedman N."/>
            <person name="Dalgaard J.Z."/>
            <person name="Baumann P."/>
            <person name="Niki H."/>
            <person name="Regev A."/>
            <person name="Nusbaum C."/>
        </authorList>
    </citation>
    <scope>NUCLEOTIDE SEQUENCE [LARGE SCALE GENOMIC DNA]</scope>
    <source>
        <strain evidence="4">yFS275 / FY16936</strain>
    </source>
</reference>
<evidence type="ECO:0000313" key="4">
    <source>
        <dbReference type="Proteomes" id="UP000001744"/>
    </source>
</evidence>
<dbReference type="JaponicusDB" id="SJAG_03118">
    <property type="gene designation" value="leo1"/>
</dbReference>
<feature type="compositionally biased region" description="Acidic residues" evidence="1">
    <location>
        <begin position="60"/>
        <end position="75"/>
    </location>
</feature>
<dbReference type="HOGENOM" id="CLU_639614_0_0_1"/>
<dbReference type="GO" id="GO:0005634">
    <property type="term" value="C:nucleus"/>
    <property type="evidence" value="ECO:0000318"/>
    <property type="project" value="GO_Central"/>
</dbReference>
<proteinExistence type="predicted"/>
<dbReference type="OMA" id="TNIYRWS"/>
<gene>
    <name evidence="3" type="primary">leo1</name>
    <name evidence="2" type="ORF">SJAG_03118</name>
</gene>
<dbReference type="VEuPathDB" id="FungiDB:SJAG_03118"/>
<feature type="compositionally biased region" description="Basic and acidic residues" evidence="1">
    <location>
        <begin position="417"/>
        <end position="432"/>
    </location>
</feature>
<dbReference type="InterPro" id="IPR007149">
    <property type="entry name" value="Leo1"/>
</dbReference>
<dbReference type="GO" id="GO:0016593">
    <property type="term" value="C:Cdc73/Paf1 complex"/>
    <property type="evidence" value="ECO:0007669"/>
    <property type="project" value="EnsemblFungi"/>
</dbReference>
<feature type="compositionally biased region" description="Polar residues" evidence="1">
    <location>
        <begin position="38"/>
        <end position="54"/>
    </location>
</feature>
<feature type="compositionally biased region" description="Basic and acidic residues" evidence="1">
    <location>
        <begin position="9"/>
        <end position="32"/>
    </location>
</feature>
<dbReference type="eggNOG" id="KOG2428">
    <property type="taxonomic scope" value="Eukaryota"/>
</dbReference>
<dbReference type="GO" id="GO:0033696">
    <property type="term" value="P:heterochromatin boundary formation"/>
    <property type="evidence" value="ECO:0007669"/>
    <property type="project" value="EnsemblFungi"/>
</dbReference>
<feature type="compositionally biased region" description="Low complexity" evidence="1">
    <location>
        <begin position="395"/>
        <end position="413"/>
    </location>
</feature>
<feature type="region of interest" description="Disordered" evidence="1">
    <location>
        <begin position="301"/>
        <end position="432"/>
    </location>
</feature>
<dbReference type="GO" id="GO:0006368">
    <property type="term" value="P:transcription elongation by RNA polymerase II"/>
    <property type="evidence" value="ECO:0007669"/>
    <property type="project" value="InterPro"/>
</dbReference>
<feature type="region of interest" description="Disordered" evidence="1">
    <location>
        <begin position="1"/>
        <end position="92"/>
    </location>
</feature>
<dbReference type="GO" id="GO:1990269">
    <property type="term" value="F:RNA polymerase II C-terminal domain phosphoserine binding"/>
    <property type="evidence" value="ECO:0000318"/>
    <property type="project" value="GO_Central"/>
</dbReference>
<dbReference type="GO" id="GO:0032968">
    <property type="term" value="P:positive regulation of transcription elongation by RNA polymerase II"/>
    <property type="evidence" value="ECO:0000318"/>
    <property type="project" value="GO_Central"/>
</dbReference>
<dbReference type="STRING" id="402676.B6K3D4"/>
<dbReference type="GeneID" id="7048464"/>